<dbReference type="Proteomes" id="UP000270094">
    <property type="component" value="Unassembled WGS sequence"/>
</dbReference>
<protein>
    <recommendedName>
        <fullName evidence="9">Anaphase-promoting complex subunit 4 WD40 domain-containing protein</fullName>
    </recommendedName>
</protein>
<keyword evidence="3" id="KW-0853">WD repeat</keyword>
<evidence type="ECO:0000256" key="6">
    <source>
        <dbReference type="ARBA" id="ARBA00025767"/>
    </source>
</evidence>
<keyword evidence="2" id="KW-0698">rRNA processing</keyword>
<dbReference type="PANTHER" id="PTHR18359:SF0">
    <property type="entry name" value="U3 SMALL NUCLEOLAR RNA-ASSOCIATED PROTEIN 18 HOMOLOG"/>
    <property type="match status" value="1"/>
</dbReference>
<dbReference type="SMART" id="SM00320">
    <property type="entry name" value="WD40"/>
    <property type="match status" value="3"/>
</dbReference>
<reference evidence="7 8" key="1">
    <citation type="submission" date="2018-11" db="EMBL/GenBank/DDBJ databases">
        <authorList>
            <consortium name="Pathogen Informatics"/>
        </authorList>
    </citation>
    <scope>NUCLEOTIDE SEQUENCE [LARGE SCALE GENOMIC DNA]</scope>
</reference>
<dbReference type="PANTHER" id="PTHR18359">
    <property type="entry name" value="WD-REPEAT PROTEIN-RELATED"/>
    <property type="match status" value="1"/>
</dbReference>
<gene>
    <name evidence="7" type="ORF">SVUK_LOCUS9631</name>
</gene>
<evidence type="ECO:0000313" key="7">
    <source>
        <dbReference type="EMBL" id="VDM74633.1"/>
    </source>
</evidence>
<dbReference type="GO" id="GO:0034388">
    <property type="term" value="C:Pwp2p-containing subcomplex of 90S preribosome"/>
    <property type="evidence" value="ECO:0007669"/>
    <property type="project" value="TreeGrafter"/>
</dbReference>
<comment type="subcellular location">
    <subcellularLocation>
        <location evidence="1">Nucleus</location>
        <location evidence="1">Nucleolus</location>
    </subcellularLocation>
</comment>
<evidence type="ECO:0000313" key="8">
    <source>
        <dbReference type="Proteomes" id="UP000270094"/>
    </source>
</evidence>
<dbReference type="EMBL" id="UYYB01094558">
    <property type="protein sequence ID" value="VDM74633.1"/>
    <property type="molecule type" value="Genomic_DNA"/>
</dbReference>
<dbReference type="Gene3D" id="2.130.10.10">
    <property type="entry name" value="YVTN repeat-like/Quinoprotein amine dehydrogenase"/>
    <property type="match status" value="1"/>
</dbReference>
<keyword evidence="5" id="KW-0539">Nucleus</keyword>
<dbReference type="GO" id="GO:0006364">
    <property type="term" value="P:rRNA processing"/>
    <property type="evidence" value="ECO:0007669"/>
    <property type="project" value="UniProtKB-KW"/>
</dbReference>
<evidence type="ECO:0000256" key="2">
    <source>
        <dbReference type="ARBA" id="ARBA00022552"/>
    </source>
</evidence>
<dbReference type="InterPro" id="IPR036322">
    <property type="entry name" value="WD40_repeat_dom_sf"/>
</dbReference>
<evidence type="ECO:0000256" key="4">
    <source>
        <dbReference type="ARBA" id="ARBA00022737"/>
    </source>
</evidence>
<keyword evidence="4" id="KW-0677">Repeat</keyword>
<proteinExistence type="inferred from homology"/>
<dbReference type="GO" id="GO:0032040">
    <property type="term" value="C:small-subunit processome"/>
    <property type="evidence" value="ECO:0007669"/>
    <property type="project" value="TreeGrafter"/>
</dbReference>
<evidence type="ECO:0008006" key="9">
    <source>
        <dbReference type="Google" id="ProtNLM"/>
    </source>
</evidence>
<organism evidence="7 8">
    <name type="scientific">Strongylus vulgaris</name>
    <name type="common">Blood worm</name>
    <dbReference type="NCBI Taxonomy" id="40348"/>
    <lineage>
        <taxon>Eukaryota</taxon>
        <taxon>Metazoa</taxon>
        <taxon>Ecdysozoa</taxon>
        <taxon>Nematoda</taxon>
        <taxon>Chromadorea</taxon>
        <taxon>Rhabditida</taxon>
        <taxon>Rhabditina</taxon>
        <taxon>Rhabditomorpha</taxon>
        <taxon>Strongyloidea</taxon>
        <taxon>Strongylidae</taxon>
        <taxon>Strongylus</taxon>
    </lineage>
</organism>
<name>A0A3P7J2J7_STRVU</name>
<dbReference type="InterPro" id="IPR045161">
    <property type="entry name" value="Utp18"/>
</dbReference>
<evidence type="ECO:0000256" key="5">
    <source>
        <dbReference type="ARBA" id="ARBA00023242"/>
    </source>
</evidence>
<dbReference type="SUPFAM" id="SSF50978">
    <property type="entry name" value="WD40 repeat-like"/>
    <property type="match status" value="1"/>
</dbReference>
<dbReference type="InterPro" id="IPR015943">
    <property type="entry name" value="WD40/YVTN_repeat-like_dom_sf"/>
</dbReference>
<dbReference type="AlphaFoldDB" id="A0A3P7J2J7"/>
<evidence type="ECO:0000256" key="3">
    <source>
        <dbReference type="ARBA" id="ARBA00022574"/>
    </source>
</evidence>
<dbReference type="OrthoDB" id="1935146at2759"/>
<evidence type="ECO:0000256" key="1">
    <source>
        <dbReference type="ARBA" id="ARBA00004604"/>
    </source>
</evidence>
<dbReference type="InterPro" id="IPR001680">
    <property type="entry name" value="WD40_rpt"/>
</dbReference>
<accession>A0A3P7J2J7</accession>
<sequence length="384" mass="43078">MKLASLSFIKHFKEVTKESVWYDEDELDGVDVPKSRSTAFLRRKTETSKTLSGEEYRNALRKSFERQWGTPKWARLEPKTKKSRKEVNDEDELDEVLDEMTRSVQRYVDKDPFLVKDVISTFRWPDITVGHHDSRPVNVILFHKVRPVVITGGSSGKVQLFKVGDIMDSGNFLQNMHFSNFPINSMSFIQNGCAVLCGSMRQDYFMKYDLEKGSVMQLNLPKCNLGVPPQNVGRFTVSYDGSLVAMIAHSSQVFVLSSSSMELVKILTAPTDVTSLQFLPDSNRELWAMTEGSDVVIWNLQGTQHLFQDDGAVRGTKIRLNADGSKVACGSTTGIVNVYDVPDARKARDPKPRTVVSNLVTSCDSIAFNNDSQLMAISSNVKVI</sequence>
<comment type="similarity">
    <text evidence="6">Belongs to the WD repeat UTP18 family.</text>
</comment>
<keyword evidence="8" id="KW-1185">Reference proteome</keyword>